<reference evidence="1 2" key="1">
    <citation type="submission" date="2020-10" db="EMBL/GenBank/DDBJ databases">
        <authorList>
            <person name="Castelo-Branco R."/>
            <person name="Eusebio N."/>
            <person name="Adriana R."/>
            <person name="Vieira A."/>
            <person name="Brugerolle De Fraissinette N."/>
            <person name="Rezende De Castro R."/>
            <person name="Schneider M.P."/>
            <person name="Vasconcelos V."/>
            <person name="Leao P.N."/>
        </authorList>
    </citation>
    <scope>NUCLEOTIDE SEQUENCE [LARGE SCALE GENOMIC DNA]</scope>
    <source>
        <strain evidence="1 2">LEGE 06226</strain>
    </source>
</reference>
<organism evidence="1 2">
    <name type="scientific">Planktothrix mougeotii LEGE 06226</name>
    <dbReference type="NCBI Taxonomy" id="1828728"/>
    <lineage>
        <taxon>Bacteria</taxon>
        <taxon>Bacillati</taxon>
        <taxon>Cyanobacteriota</taxon>
        <taxon>Cyanophyceae</taxon>
        <taxon>Oscillatoriophycideae</taxon>
        <taxon>Oscillatoriales</taxon>
        <taxon>Microcoleaceae</taxon>
        <taxon>Planktothrix</taxon>
    </lineage>
</organism>
<dbReference type="Proteomes" id="UP000640725">
    <property type="component" value="Unassembled WGS sequence"/>
</dbReference>
<name>A0ABR9U6G1_9CYAN</name>
<dbReference type="InterPro" id="IPR011009">
    <property type="entry name" value="Kinase-like_dom_sf"/>
</dbReference>
<evidence type="ECO:0000313" key="2">
    <source>
        <dbReference type="Proteomes" id="UP000640725"/>
    </source>
</evidence>
<evidence type="ECO:0008006" key="3">
    <source>
        <dbReference type="Google" id="ProtNLM"/>
    </source>
</evidence>
<proteinExistence type="predicted"/>
<protein>
    <recommendedName>
        <fullName evidence="3">Aminoglycoside phosphotransferase domain-containing protein</fullName>
    </recommendedName>
</protein>
<keyword evidence="2" id="KW-1185">Reference proteome</keyword>
<gene>
    <name evidence="1" type="ORF">IQ236_02070</name>
</gene>
<comment type="caution">
    <text evidence="1">The sequence shown here is derived from an EMBL/GenBank/DDBJ whole genome shotgun (WGS) entry which is preliminary data.</text>
</comment>
<dbReference type="SUPFAM" id="SSF56112">
    <property type="entry name" value="Protein kinase-like (PK-like)"/>
    <property type="match status" value="1"/>
</dbReference>
<accession>A0ABR9U6G1</accession>
<dbReference type="EMBL" id="JADEWU010000003">
    <property type="protein sequence ID" value="MBE9142007.1"/>
    <property type="molecule type" value="Genomic_DNA"/>
</dbReference>
<dbReference type="RefSeq" id="WP_193867743.1">
    <property type="nucleotide sequence ID" value="NZ_JADEWU010000003.1"/>
</dbReference>
<evidence type="ECO:0000313" key="1">
    <source>
        <dbReference type="EMBL" id="MBE9142007.1"/>
    </source>
</evidence>
<sequence>MMKQSDLAPYPYHRYKYPISENGILNFTQVLQESLTEALGGNTSIGEISTFGQPKGIEDETTKFIIKDQSGRKIAVAVCSSPASPKIVARGVESSRLAKQRLGSGLGDHILQPLCEGEWGGLSYAALPYCQPLSNSRLLWYSQRFLLRPSVFHWLTCIAEATATKADSDEIQQNFLIPLKHLVELDGITDPVRAGAYDTLERLAKGTWSPYHVLMHSDLWKGNVLIAPSSVNNIGNRPWQDRFVIIDWPGGLIKGYGIYDLIRLAQSLKLGQRQLRKQVNAHCQILNGEFTDARCHLLAALSYRGMHLEKFPLARFAKMADSCLKTLEEIGG</sequence>